<reference evidence="2" key="2">
    <citation type="submission" date="2013-07" db="EMBL/GenBank/DDBJ databases">
        <authorList>
            <consortium name="The Broad Institute Genome Sequencing Platform"/>
            <person name="Cuomo C."/>
            <person name="Litvintseva A."/>
            <person name="Chen Y."/>
            <person name="Heitman J."/>
            <person name="Sun S."/>
            <person name="Springer D."/>
            <person name="Dromer F."/>
            <person name="Young S.K."/>
            <person name="Zeng Q."/>
            <person name="Gargeya S."/>
            <person name="Fitzgerald M."/>
            <person name="Abouelleil A."/>
            <person name="Alvarado L."/>
            <person name="Berlin A.M."/>
            <person name="Chapman S.B."/>
            <person name="Dewar J."/>
            <person name="Goldberg J."/>
            <person name="Griggs A."/>
            <person name="Gujja S."/>
            <person name="Hansen M."/>
            <person name="Howarth C."/>
            <person name="Imamovic A."/>
            <person name="Larimer J."/>
            <person name="McCowan C."/>
            <person name="Murphy C."/>
            <person name="Pearson M."/>
            <person name="Priest M."/>
            <person name="Roberts A."/>
            <person name="Saif S."/>
            <person name="Shea T."/>
            <person name="Sykes S."/>
            <person name="Wortman J."/>
            <person name="Nusbaum C."/>
            <person name="Birren B."/>
        </authorList>
    </citation>
    <scope>NUCLEOTIDE SEQUENCE</scope>
    <source>
        <strain evidence="2">CBS 10737</strain>
    </source>
</reference>
<dbReference type="EMBL" id="KI894010">
    <property type="protein sequence ID" value="OCF50079.1"/>
    <property type="molecule type" value="Genomic_DNA"/>
</dbReference>
<dbReference type="AlphaFoldDB" id="A0A1B9I3H1"/>
<dbReference type="KEGG" id="kpin:30171765"/>
<dbReference type="GeneID" id="30171765"/>
<accession>A0A1B9I3H1</accession>
<name>A0A1B9I3H1_9TREE</name>
<keyword evidence="3" id="KW-1185">Reference proteome</keyword>
<dbReference type="RefSeq" id="XP_019011298.1">
    <property type="nucleotide sequence ID" value="XM_019155144.1"/>
</dbReference>
<sequence length="506" mass="59559">MKNKNKYHWETIPISRPNYIIEDYIDFLNLLLPKPYLKKTNTFNYLNKNSIKSSKSFNEHKSGNHIKRKGSKIWLKSKRIRLFHSSLRKEKDLNQFPNCTTKEIEHGISMDDTDENWQIITIPFVSIDSTETEGSHSQFEEEINEGIRRIKAISRENQSQPSIQLYESDISVVEKSEDDLSSTSFHNRISNIHSSIGSESEERSSKFNLNKYQFPSSPSTSFRSNEIQNSIQNDCAIQNHSRYVMHKRSWLEGGPLTILEERQEIERELPNDHPFNSPIFTHSFTSSPLFSAHQSSHYSVNEKLTSSLENNLQSNQSHIPNNQIEFNEYNHFQNLFYSLKIMKEILYENNESTIKLLYLYEDIIPLSILREIENRLNKYWIKWTNILNSLGQKIVYNLNQFNISKISSSSSSSSLSLSPLSKKYLNSLIPPPIIQDEIIRLIWSLEEKFQIPSGTYKRMFGNGNENEKIKKMTIDEELEADQMRLRDWMIDEDYSKQRVKWRENKR</sequence>
<evidence type="ECO:0000313" key="1">
    <source>
        <dbReference type="EMBL" id="OCF50079.1"/>
    </source>
</evidence>
<dbReference type="EMBL" id="CP144525">
    <property type="protein sequence ID" value="WWC71743.1"/>
    <property type="molecule type" value="Genomic_DNA"/>
</dbReference>
<reference evidence="1" key="3">
    <citation type="submission" date="2016-07" db="EMBL/GenBank/DDBJ databases">
        <title>Evolution of pathogenesis and genome organization in the Tremellales.</title>
        <authorList>
            <person name="Cuomo C."/>
            <person name="Litvintseva A."/>
            <person name="Heitman J."/>
            <person name="Chen Y."/>
            <person name="Sun S."/>
            <person name="Springer D."/>
            <person name="Dromer F."/>
            <person name="Young S."/>
            <person name="Zeng Q."/>
            <person name="Chapman S."/>
            <person name="Gujja S."/>
            <person name="Saif S."/>
            <person name="Birren B."/>
        </authorList>
    </citation>
    <scope>NUCLEOTIDE SEQUENCE</scope>
    <source>
        <strain evidence="1">CBS 10737</strain>
    </source>
</reference>
<gene>
    <name evidence="1" type="ORF">I206_03396</name>
    <name evidence="2" type="ORF">I206_105701</name>
</gene>
<evidence type="ECO:0000313" key="2">
    <source>
        <dbReference type="EMBL" id="WWC71743.1"/>
    </source>
</evidence>
<organism evidence="1">
    <name type="scientific">Kwoniella pini CBS 10737</name>
    <dbReference type="NCBI Taxonomy" id="1296096"/>
    <lineage>
        <taxon>Eukaryota</taxon>
        <taxon>Fungi</taxon>
        <taxon>Dikarya</taxon>
        <taxon>Basidiomycota</taxon>
        <taxon>Agaricomycotina</taxon>
        <taxon>Tremellomycetes</taxon>
        <taxon>Tremellales</taxon>
        <taxon>Cryptococcaceae</taxon>
        <taxon>Kwoniella</taxon>
    </lineage>
</organism>
<reference evidence="2" key="4">
    <citation type="submission" date="2024-02" db="EMBL/GenBank/DDBJ databases">
        <title>Comparative genomics of Cryptococcus and Kwoniella reveals pathogenesis evolution and contrasting modes of karyotype evolution via chromosome fusion or intercentromeric recombination.</title>
        <authorList>
            <person name="Coelho M.A."/>
            <person name="David-Palma M."/>
            <person name="Shea T."/>
            <person name="Bowers K."/>
            <person name="McGinley-Smith S."/>
            <person name="Mohammad A.W."/>
            <person name="Gnirke A."/>
            <person name="Yurkov A.M."/>
            <person name="Nowrousian M."/>
            <person name="Sun S."/>
            <person name="Cuomo C.A."/>
            <person name="Heitman J."/>
        </authorList>
    </citation>
    <scope>NUCLEOTIDE SEQUENCE</scope>
    <source>
        <strain evidence="2">CBS 10737</strain>
    </source>
</reference>
<dbReference type="OrthoDB" id="2575715at2759"/>
<dbReference type="Proteomes" id="UP000094020">
    <property type="component" value="Chromosome 7"/>
</dbReference>
<proteinExistence type="predicted"/>
<evidence type="ECO:0000313" key="3">
    <source>
        <dbReference type="Proteomes" id="UP000094020"/>
    </source>
</evidence>
<protein>
    <submittedName>
        <fullName evidence="1">Uncharacterized protein</fullName>
    </submittedName>
</protein>
<reference evidence="1" key="1">
    <citation type="submission" date="2013-07" db="EMBL/GenBank/DDBJ databases">
        <title>The Genome Sequence of Cryptococcus pinus CBS10737.</title>
        <authorList>
            <consortium name="The Broad Institute Genome Sequencing Platform"/>
            <person name="Cuomo C."/>
            <person name="Litvintseva A."/>
            <person name="Chen Y."/>
            <person name="Heitman J."/>
            <person name="Sun S."/>
            <person name="Springer D."/>
            <person name="Dromer F."/>
            <person name="Young S.K."/>
            <person name="Zeng Q."/>
            <person name="Gargeya S."/>
            <person name="Fitzgerald M."/>
            <person name="Abouelleil A."/>
            <person name="Alvarado L."/>
            <person name="Berlin A.M."/>
            <person name="Chapman S.B."/>
            <person name="Dewar J."/>
            <person name="Goldberg J."/>
            <person name="Griggs A."/>
            <person name="Gujja S."/>
            <person name="Hansen M."/>
            <person name="Howarth C."/>
            <person name="Imamovic A."/>
            <person name="Larimer J."/>
            <person name="McCowan C."/>
            <person name="Murphy C."/>
            <person name="Pearson M."/>
            <person name="Priest M."/>
            <person name="Roberts A."/>
            <person name="Saif S."/>
            <person name="Shea T."/>
            <person name="Sykes S."/>
            <person name="Wortman J."/>
            <person name="Nusbaum C."/>
            <person name="Birren B."/>
        </authorList>
    </citation>
    <scope>NUCLEOTIDE SEQUENCE [LARGE SCALE GENOMIC DNA]</scope>
    <source>
        <strain evidence="1">CBS 10737</strain>
    </source>
</reference>